<proteinExistence type="predicted"/>
<organism evidence="1 2">
    <name type="scientific">Ameca splendens</name>
    <dbReference type="NCBI Taxonomy" id="208324"/>
    <lineage>
        <taxon>Eukaryota</taxon>
        <taxon>Metazoa</taxon>
        <taxon>Chordata</taxon>
        <taxon>Craniata</taxon>
        <taxon>Vertebrata</taxon>
        <taxon>Euteleostomi</taxon>
        <taxon>Actinopterygii</taxon>
        <taxon>Neopterygii</taxon>
        <taxon>Teleostei</taxon>
        <taxon>Neoteleostei</taxon>
        <taxon>Acanthomorphata</taxon>
        <taxon>Ovalentaria</taxon>
        <taxon>Atherinomorphae</taxon>
        <taxon>Cyprinodontiformes</taxon>
        <taxon>Goodeidae</taxon>
        <taxon>Ameca</taxon>
    </lineage>
</organism>
<name>A0ABV0ZM02_9TELE</name>
<dbReference type="Proteomes" id="UP001469553">
    <property type="component" value="Unassembled WGS sequence"/>
</dbReference>
<gene>
    <name evidence="1" type="ORF">AMECASPLE_012401</name>
</gene>
<reference evidence="1 2" key="1">
    <citation type="submission" date="2021-06" db="EMBL/GenBank/DDBJ databases">
        <authorList>
            <person name="Palmer J.M."/>
        </authorList>
    </citation>
    <scope>NUCLEOTIDE SEQUENCE [LARGE SCALE GENOMIC DNA]</scope>
    <source>
        <strain evidence="1 2">AS_MEX2019</strain>
        <tissue evidence="1">Muscle</tissue>
    </source>
</reference>
<protein>
    <submittedName>
        <fullName evidence="1">Uncharacterized protein</fullName>
    </submittedName>
</protein>
<evidence type="ECO:0000313" key="1">
    <source>
        <dbReference type="EMBL" id="MEQ2306847.1"/>
    </source>
</evidence>
<accession>A0ABV0ZM02</accession>
<comment type="caution">
    <text evidence="1">The sequence shown here is derived from an EMBL/GenBank/DDBJ whole genome shotgun (WGS) entry which is preliminary data.</text>
</comment>
<keyword evidence="2" id="KW-1185">Reference proteome</keyword>
<sequence>MNNEAACARYSDFADYRCIVRNVVLKKDLTQRVHQKRLSSNHIEKLLCRSLPEGRWHRHGSSACQKRTVQAEAFSLLAATQLSKKFDF</sequence>
<dbReference type="EMBL" id="JAHRIP010066610">
    <property type="protein sequence ID" value="MEQ2306847.1"/>
    <property type="molecule type" value="Genomic_DNA"/>
</dbReference>
<evidence type="ECO:0000313" key="2">
    <source>
        <dbReference type="Proteomes" id="UP001469553"/>
    </source>
</evidence>